<keyword evidence="1" id="KW-0479">Metal-binding</keyword>
<proteinExistence type="predicted"/>
<evidence type="ECO:0000256" key="1">
    <source>
        <dbReference type="ARBA" id="ARBA00022723"/>
    </source>
</evidence>
<dbReference type="Proteomes" id="UP001221757">
    <property type="component" value="Unassembled WGS sequence"/>
</dbReference>
<evidence type="ECO:0000259" key="5">
    <source>
        <dbReference type="PROSITE" id="PS50865"/>
    </source>
</evidence>
<dbReference type="GO" id="GO:0000981">
    <property type="term" value="F:DNA-binding transcription factor activity, RNA polymerase II-specific"/>
    <property type="evidence" value="ECO:0007669"/>
    <property type="project" value="TreeGrafter"/>
</dbReference>
<dbReference type="InterPro" id="IPR002893">
    <property type="entry name" value="Znf_MYND"/>
</dbReference>
<dbReference type="Pfam" id="PF01753">
    <property type="entry name" value="zf-MYND"/>
    <property type="match status" value="1"/>
</dbReference>
<feature type="domain" description="MYND-type" evidence="5">
    <location>
        <begin position="1112"/>
        <end position="1151"/>
    </location>
</feature>
<reference evidence="6" key="1">
    <citation type="submission" date="2023-03" db="EMBL/GenBank/DDBJ databases">
        <title>Massive genome expansion in bonnet fungi (Mycena s.s.) driven by repeated elements and novel gene families across ecological guilds.</title>
        <authorList>
            <consortium name="Lawrence Berkeley National Laboratory"/>
            <person name="Harder C.B."/>
            <person name="Miyauchi S."/>
            <person name="Viragh M."/>
            <person name="Kuo A."/>
            <person name="Thoen E."/>
            <person name="Andreopoulos B."/>
            <person name="Lu D."/>
            <person name="Skrede I."/>
            <person name="Drula E."/>
            <person name="Henrissat B."/>
            <person name="Morin E."/>
            <person name="Kohler A."/>
            <person name="Barry K."/>
            <person name="LaButti K."/>
            <person name="Morin E."/>
            <person name="Salamov A."/>
            <person name="Lipzen A."/>
            <person name="Mereny Z."/>
            <person name="Hegedus B."/>
            <person name="Baldrian P."/>
            <person name="Stursova M."/>
            <person name="Weitz H."/>
            <person name="Taylor A."/>
            <person name="Grigoriev I.V."/>
            <person name="Nagy L.G."/>
            <person name="Martin F."/>
            <person name="Kauserud H."/>
        </authorList>
    </citation>
    <scope>NUCLEOTIDE SEQUENCE</scope>
    <source>
        <strain evidence="6">CBHHK067</strain>
    </source>
</reference>
<accession>A0AAD7CQR0</accession>
<dbReference type="InterPro" id="IPR002202">
    <property type="entry name" value="HMG_CoA_Rdtase"/>
</dbReference>
<protein>
    <recommendedName>
        <fullName evidence="5">MYND-type domain-containing protein</fullName>
    </recommendedName>
</protein>
<dbReference type="GO" id="GO:0008270">
    <property type="term" value="F:zinc ion binding"/>
    <property type="evidence" value="ECO:0007669"/>
    <property type="project" value="UniProtKB-KW"/>
</dbReference>
<dbReference type="InterPro" id="IPR027974">
    <property type="entry name" value="DUF4470"/>
</dbReference>
<dbReference type="PROSITE" id="PS50865">
    <property type="entry name" value="ZF_MYND_2"/>
    <property type="match status" value="1"/>
</dbReference>
<dbReference type="InterPro" id="IPR024119">
    <property type="entry name" value="TF_DEAF-1"/>
</dbReference>
<name>A0AAD7CQR0_MYCRO</name>
<keyword evidence="7" id="KW-1185">Reference proteome</keyword>
<dbReference type="GO" id="GO:0005634">
    <property type="term" value="C:nucleus"/>
    <property type="evidence" value="ECO:0007669"/>
    <property type="project" value="TreeGrafter"/>
</dbReference>
<sequence length="1158" mass="128182">MAHPLVFPGRYFFYPIGNTSAVSLLRDLAPEESANLLLLGCGDPRNILYSISETPQAGLDRPLDFTCCDIDPAILARNVLLFTLLADGLDTCTVWSVFFHFYLDKNALLQLTTQCRKLLDIGESLEEWASSTYAAFIRMGTQYTLTELRRHWTFYIDMHNLPVERKNTIRDAFSAKSRSAADLGIGARSAGPVIDKALKVCAAQFMAYWKTGTTFTKPKETAAATFLNPTFVYSLGGEGCYVHYGTDPVAPFHLAALFGNGGGPVSIADVVGTVKNQFGGWGSAFRAAVSSGGRVPVIRFFASEATALCRALKGFSTSGALNLGIPVAQWKTQLLQLNRAEYGNAPSTFNVIDTSNLSDHIGLLNILIATVPLLRPSASRGSVLYTESLLFHSTDATKEFAAGLHADIHTLGFLLGISPIDYHSGFSSRSNTHELRMYSAGRRNQFHQTTTWKSPASGDMLVFSGRTRPLPPVWDGRQLGTLLYDIYHELFEQEDARHFLRIHQNNLLNAVSASNLIHYMRESFVLFLKLVREHFEIPDHLWTEVMERFIGLKEADQSLQMDSVNYQDLSGHLHLHGVHTVPFLHITQKSGPFAAWDAVPLLVRVILVVPREKFDVLQSLAEKIGTPVLQCDTRGNWSHNQFSGVHAAFGSVIRMGTKARPRVIFKEDTEGWKGSSPIVVSFTMSAGLLTLEPAQNTRICFSIRSTPASVNPVVQRLGIEQSVFSANLMDEDHVYVLPQDPFPTSSKTPLERRPTEDTFEIGNAAAVAVELDEECELVSSLTSVVQVQNMEAKTVFGAGAMPEISQVSPCVMRLVIGKHAQNIVYPIPVIGGQNKLRLARKSSYIEIIVPPSGPFKQGGMKANPFPVIGSGTALHPWNIHRLKLSSLPILSIKTASQKKWLNNHLGSMMSAREYALRKAREDDALMRVKDTLNAIFVESTGSQGGDVKRVFTLVETESNNCDTVLFISDLRFDLPSHTVVCDGYVLPLTREILSKIERPFGKLVQEKVMSNIPVSKVEIGAWKRLLPALVERCRSWKHADRCEYVVQGRVPLSDEMERDPLCGCGKGKDIEGMRKVAQWAKLAPFTVRVALSPLFAVSYLEKVGRDPAAGRCFVCRGKGKPKMMKCTACGRVRYCSTECQRKDWKAHKPKCKQAVVKV</sequence>
<dbReference type="EMBL" id="JARKIE010000274">
    <property type="protein sequence ID" value="KAJ7658957.1"/>
    <property type="molecule type" value="Genomic_DNA"/>
</dbReference>
<dbReference type="PROSITE" id="PS01360">
    <property type="entry name" value="ZF_MYND_1"/>
    <property type="match status" value="1"/>
</dbReference>
<dbReference type="Pfam" id="PF14737">
    <property type="entry name" value="DUF4470"/>
    <property type="match status" value="1"/>
</dbReference>
<organism evidence="6 7">
    <name type="scientific">Mycena rosella</name>
    <name type="common">Pink bonnet</name>
    <name type="synonym">Agaricus rosellus</name>
    <dbReference type="NCBI Taxonomy" id="1033263"/>
    <lineage>
        <taxon>Eukaryota</taxon>
        <taxon>Fungi</taxon>
        <taxon>Dikarya</taxon>
        <taxon>Basidiomycota</taxon>
        <taxon>Agaricomycotina</taxon>
        <taxon>Agaricomycetes</taxon>
        <taxon>Agaricomycetidae</taxon>
        <taxon>Agaricales</taxon>
        <taxon>Marasmiineae</taxon>
        <taxon>Mycenaceae</taxon>
        <taxon>Mycena</taxon>
    </lineage>
</organism>
<keyword evidence="2 4" id="KW-0863">Zinc-finger</keyword>
<dbReference type="SUPFAM" id="SSF144232">
    <property type="entry name" value="HIT/MYND zinc finger-like"/>
    <property type="match status" value="1"/>
</dbReference>
<evidence type="ECO:0000313" key="7">
    <source>
        <dbReference type="Proteomes" id="UP001221757"/>
    </source>
</evidence>
<dbReference type="GO" id="GO:0004420">
    <property type="term" value="F:hydroxymethylglutaryl-CoA reductase (NADPH) activity"/>
    <property type="evidence" value="ECO:0007669"/>
    <property type="project" value="InterPro"/>
</dbReference>
<dbReference type="PROSITE" id="PS50065">
    <property type="entry name" value="HMG_COA_REDUCTASE_4"/>
    <property type="match status" value="1"/>
</dbReference>
<evidence type="ECO:0000256" key="3">
    <source>
        <dbReference type="ARBA" id="ARBA00022833"/>
    </source>
</evidence>
<evidence type="ECO:0000256" key="4">
    <source>
        <dbReference type="PROSITE-ProRule" id="PRU00134"/>
    </source>
</evidence>
<dbReference type="Gene3D" id="6.10.140.2220">
    <property type="match status" value="1"/>
</dbReference>
<keyword evidence="3" id="KW-0862">Zinc</keyword>
<gene>
    <name evidence="6" type="ORF">B0H17DRAFT_343517</name>
</gene>
<dbReference type="PANTHER" id="PTHR10237:SF15">
    <property type="entry name" value="LD37257P"/>
    <property type="match status" value="1"/>
</dbReference>
<dbReference type="PANTHER" id="PTHR10237">
    <property type="entry name" value="DEFORMED EPIDERMAL AUTOREGULATORY FACTOR 1 HOMOLOG SUPPRESSIN"/>
    <property type="match status" value="1"/>
</dbReference>
<evidence type="ECO:0000313" key="6">
    <source>
        <dbReference type="EMBL" id="KAJ7658957.1"/>
    </source>
</evidence>
<dbReference type="GO" id="GO:0015936">
    <property type="term" value="P:coenzyme A metabolic process"/>
    <property type="evidence" value="ECO:0007669"/>
    <property type="project" value="InterPro"/>
</dbReference>
<dbReference type="AlphaFoldDB" id="A0AAD7CQR0"/>
<evidence type="ECO:0000256" key="2">
    <source>
        <dbReference type="ARBA" id="ARBA00022771"/>
    </source>
</evidence>
<comment type="caution">
    <text evidence="6">The sequence shown here is derived from an EMBL/GenBank/DDBJ whole genome shotgun (WGS) entry which is preliminary data.</text>
</comment>